<evidence type="ECO:0000256" key="1">
    <source>
        <dbReference type="SAM" id="Phobius"/>
    </source>
</evidence>
<keyword evidence="1" id="KW-1133">Transmembrane helix</keyword>
<name>A0A0E9X210_ANGAN</name>
<dbReference type="AlphaFoldDB" id="A0A0E9X210"/>
<protein>
    <submittedName>
        <fullName evidence="2">Uncharacterized protein</fullName>
    </submittedName>
</protein>
<keyword evidence="1" id="KW-0472">Membrane</keyword>
<feature type="transmembrane region" description="Helical" evidence="1">
    <location>
        <begin position="34"/>
        <end position="52"/>
    </location>
</feature>
<keyword evidence="1" id="KW-0812">Transmembrane</keyword>
<proteinExistence type="predicted"/>
<accession>A0A0E9X210</accession>
<dbReference type="EMBL" id="GBXM01011830">
    <property type="protein sequence ID" value="JAH96747.1"/>
    <property type="molecule type" value="Transcribed_RNA"/>
</dbReference>
<reference evidence="2" key="1">
    <citation type="submission" date="2014-11" db="EMBL/GenBank/DDBJ databases">
        <authorList>
            <person name="Amaro Gonzalez C."/>
        </authorList>
    </citation>
    <scope>NUCLEOTIDE SEQUENCE</scope>
</reference>
<organism evidence="2">
    <name type="scientific">Anguilla anguilla</name>
    <name type="common">European freshwater eel</name>
    <name type="synonym">Muraena anguilla</name>
    <dbReference type="NCBI Taxonomy" id="7936"/>
    <lineage>
        <taxon>Eukaryota</taxon>
        <taxon>Metazoa</taxon>
        <taxon>Chordata</taxon>
        <taxon>Craniata</taxon>
        <taxon>Vertebrata</taxon>
        <taxon>Euteleostomi</taxon>
        <taxon>Actinopterygii</taxon>
        <taxon>Neopterygii</taxon>
        <taxon>Teleostei</taxon>
        <taxon>Anguilliformes</taxon>
        <taxon>Anguillidae</taxon>
        <taxon>Anguilla</taxon>
    </lineage>
</organism>
<sequence>MRAQSGLSLCTQLIPVKSLSNTELCFVARPNTLKLGYKMFIFLWLLIWSLTYTSAKNEAFQIGLTAFQL</sequence>
<evidence type="ECO:0000313" key="2">
    <source>
        <dbReference type="EMBL" id="JAH96747.1"/>
    </source>
</evidence>
<reference evidence="2" key="2">
    <citation type="journal article" date="2015" name="Fish Shellfish Immunol.">
        <title>Early steps in the European eel (Anguilla anguilla)-Vibrio vulnificus interaction in the gills: Role of the RtxA13 toxin.</title>
        <authorList>
            <person name="Callol A."/>
            <person name="Pajuelo D."/>
            <person name="Ebbesson L."/>
            <person name="Teles M."/>
            <person name="MacKenzie S."/>
            <person name="Amaro C."/>
        </authorList>
    </citation>
    <scope>NUCLEOTIDE SEQUENCE</scope>
</reference>